<reference evidence="2 3" key="1">
    <citation type="submission" date="2017-03" db="EMBL/GenBank/DDBJ databases">
        <authorList>
            <person name="Afonso C.L."/>
            <person name="Miller P.J."/>
            <person name="Scott M.A."/>
            <person name="Spackman E."/>
            <person name="Goraichik I."/>
            <person name="Dimitrov K.M."/>
            <person name="Suarez D.L."/>
            <person name="Swayne D.E."/>
        </authorList>
    </citation>
    <scope>NUCLEOTIDE SEQUENCE [LARGE SCALE GENOMIC DNA]</scope>
    <source>
        <strain evidence="2 3">CECT 7751</strain>
    </source>
</reference>
<dbReference type="AlphaFoldDB" id="A0A1X6ZK37"/>
<dbReference type="Proteomes" id="UP000193963">
    <property type="component" value="Unassembled WGS sequence"/>
</dbReference>
<keyword evidence="3" id="KW-1185">Reference proteome</keyword>
<proteinExistence type="predicted"/>
<name>A0A1X6ZK37_9RHOB</name>
<organism evidence="2 3">
    <name type="scientific">Pseudooceanicola marinus</name>
    <dbReference type="NCBI Taxonomy" id="396013"/>
    <lineage>
        <taxon>Bacteria</taxon>
        <taxon>Pseudomonadati</taxon>
        <taxon>Pseudomonadota</taxon>
        <taxon>Alphaproteobacteria</taxon>
        <taxon>Rhodobacterales</taxon>
        <taxon>Paracoccaceae</taxon>
        <taxon>Pseudooceanicola</taxon>
    </lineage>
</organism>
<evidence type="ECO:0000256" key="1">
    <source>
        <dbReference type="SAM" id="MobiDB-lite"/>
    </source>
</evidence>
<protein>
    <submittedName>
        <fullName evidence="2">Uncharacterized protein</fullName>
    </submittedName>
</protein>
<sequence>MFNIYAQSLLTATRLERRSAPPVAETRLPRLRAPRDARRDD</sequence>
<accession>A0A1X6ZK37</accession>
<evidence type="ECO:0000313" key="3">
    <source>
        <dbReference type="Proteomes" id="UP000193963"/>
    </source>
</evidence>
<gene>
    <name evidence="2" type="ORF">PSM7751_02547</name>
</gene>
<feature type="region of interest" description="Disordered" evidence="1">
    <location>
        <begin position="18"/>
        <end position="41"/>
    </location>
</feature>
<evidence type="ECO:0000313" key="2">
    <source>
        <dbReference type="EMBL" id="SLN53090.1"/>
    </source>
</evidence>
<dbReference type="RefSeq" id="WP_268808211.1">
    <property type="nucleotide sequence ID" value="NZ_FWFN01000005.1"/>
</dbReference>
<dbReference type="EMBL" id="FWFN01000005">
    <property type="protein sequence ID" value="SLN53090.1"/>
    <property type="molecule type" value="Genomic_DNA"/>
</dbReference>